<feature type="transmembrane region" description="Helical" evidence="13">
    <location>
        <begin position="584"/>
        <end position="612"/>
    </location>
</feature>
<dbReference type="PRINTS" id="PR00593">
    <property type="entry name" value="MTABOTROPICR"/>
</dbReference>
<dbReference type="GO" id="GO:0005886">
    <property type="term" value="C:plasma membrane"/>
    <property type="evidence" value="ECO:0007669"/>
    <property type="project" value="UniProtKB-SubCell"/>
</dbReference>
<evidence type="ECO:0000256" key="8">
    <source>
        <dbReference type="ARBA" id="ARBA00023157"/>
    </source>
</evidence>
<evidence type="ECO:0000256" key="9">
    <source>
        <dbReference type="ARBA" id="ARBA00023170"/>
    </source>
</evidence>
<dbReference type="PROSITE" id="PS50259">
    <property type="entry name" value="G_PROTEIN_RECEP_F3_4"/>
    <property type="match status" value="1"/>
</dbReference>
<dbReference type="Pfam" id="PF07562">
    <property type="entry name" value="NCD3G"/>
    <property type="match status" value="1"/>
</dbReference>
<protein>
    <recommendedName>
        <fullName evidence="14">G-protein coupled receptors family 3 profile domain-containing protein</fullName>
    </recommendedName>
</protein>
<reference evidence="16" key="1">
    <citation type="submission" date="2023-01" db="EMBL/GenBank/DDBJ databases">
        <title>Key to firefly adult light organ development and bioluminescence: homeobox transcription factors regulate luciferase expression and transportation to peroxisome.</title>
        <authorList>
            <person name="Fu X."/>
        </authorList>
    </citation>
    <scope>NUCLEOTIDE SEQUENCE [LARGE SCALE GENOMIC DNA]</scope>
</reference>
<dbReference type="GO" id="GO:0004930">
    <property type="term" value="F:G protein-coupled receptor activity"/>
    <property type="evidence" value="ECO:0007669"/>
    <property type="project" value="UniProtKB-KW"/>
</dbReference>
<dbReference type="Proteomes" id="UP001353858">
    <property type="component" value="Unassembled WGS sequence"/>
</dbReference>
<evidence type="ECO:0000256" key="2">
    <source>
        <dbReference type="ARBA" id="ARBA00007242"/>
    </source>
</evidence>
<proteinExistence type="inferred from homology"/>
<dbReference type="FunFam" id="2.10.50.30:FF:000008">
    <property type="entry name" value="Metabotropic GLutamate receptor family"/>
    <property type="match status" value="1"/>
</dbReference>
<accession>A0AAN7NZY0</accession>
<dbReference type="Pfam" id="PF00003">
    <property type="entry name" value="7tm_3"/>
    <property type="match status" value="1"/>
</dbReference>
<comment type="similarity">
    <text evidence="2">Belongs to the G-protein coupled receptor 3 family.</text>
</comment>
<evidence type="ECO:0000256" key="3">
    <source>
        <dbReference type="ARBA" id="ARBA00022475"/>
    </source>
</evidence>
<dbReference type="InterPro" id="IPR028082">
    <property type="entry name" value="Peripla_BP_I"/>
</dbReference>
<feature type="transmembrane region" description="Helical" evidence="13">
    <location>
        <begin position="479"/>
        <end position="505"/>
    </location>
</feature>
<dbReference type="PANTHER" id="PTHR24060">
    <property type="entry name" value="METABOTROPIC GLUTAMATE RECEPTOR"/>
    <property type="match status" value="1"/>
</dbReference>
<evidence type="ECO:0000256" key="10">
    <source>
        <dbReference type="ARBA" id="ARBA00023180"/>
    </source>
</evidence>
<dbReference type="CDD" id="cd15934">
    <property type="entry name" value="7tmC_mGluRs_group2_3"/>
    <property type="match status" value="1"/>
</dbReference>
<feature type="domain" description="G-protein coupled receptors family 3 profile" evidence="14">
    <location>
        <begin position="479"/>
        <end position="737"/>
    </location>
</feature>
<evidence type="ECO:0000256" key="13">
    <source>
        <dbReference type="SAM" id="Phobius"/>
    </source>
</evidence>
<keyword evidence="5 13" id="KW-1133">Transmembrane helix</keyword>
<dbReference type="InterPro" id="IPR001828">
    <property type="entry name" value="ANF_lig-bd_rcpt"/>
</dbReference>
<keyword evidence="10" id="KW-0325">Glycoprotein</keyword>
<organism evidence="15 16">
    <name type="scientific">Aquatica leii</name>
    <dbReference type="NCBI Taxonomy" id="1421715"/>
    <lineage>
        <taxon>Eukaryota</taxon>
        <taxon>Metazoa</taxon>
        <taxon>Ecdysozoa</taxon>
        <taxon>Arthropoda</taxon>
        <taxon>Hexapoda</taxon>
        <taxon>Insecta</taxon>
        <taxon>Pterygota</taxon>
        <taxon>Neoptera</taxon>
        <taxon>Endopterygota</taxon>
        <taxon>Coleoptera</taxon>
        <taxon>Polyphaga</taxon>
        <taxon>Elateriformia</taxon>
        <taxon>Elateroidea</taxon>
        <taxon>Lampyridae</taxon>
        <taxon>Luciolinae</taxon>
        <taxon>Aquatica</taxon>
    </lineage>
</organism>
<keyword evidence="11" id="KW-0807">Transducer</keyword>
<feature type="transmembrane region" description="Helical" evidence="13">
    <location>
        <begin position="517"/>
        <end position="539"/>
    </location>
</feature>
<evidence type="ECO:0000256" key="5">
    <source>
        <dbReference type="ARBA" id="ARBA00022989"/>
    </source>
</evidence>
<feature type="transmembrane region" description="Helical" evidence="13">
    <location>
        <begin position="632"/>
        <end position="657"/>
    </location>
</feature>
<feature type="transmembrane region" description="Helical" evidence="13">
    <location>
        <begin position="545"/>
        <end position="563"/>
    </location>
</feature>
<evidence type="ECO:0000256" key="7">
    <source>
        <dbReference type="ARBA" id="ARBA00023136"/>
    </source>
</evidence>
<feature type="transmembrane region" description="Helical" evidence="13">
    <location>
        <begin position="697"/>
        <end position="720"/>
    </location>
</feature>
<keyword evidence="8" id="KW-1015">Disulfide bond</keyword>
<dbReference type="InterPro" id="IPR011500">
    <property type="entry name" value="GPCR_3_9-Cys_dom"/>
</dbReference>
<keyword evidence="16" id="KW-1185">Reference proteome</keyword>
<name>A0AAN7NZY0_9COLE</name>
<evidence type="ECO:0000256" key="11">
    <source>
        <dbReference type="ARBA" id="ARBA00023224"/>
    </source>
</evidence>
<dbReference type="InterPro" id="IPR000337">
    <property type="entry name" value="GPCR_3"/>
</dbReference>
<evidence type="ECO:0000256" key="12">
    <source>
        <dbReference type="SAM" id="MobiDB-lite"/>
    </source>
</evidence>
<feature type="region of interest" description="Disordered" evidence="12">
    <location>
        <begin position="766"/>
        <end position="799"/>
    </location>
</feature>
<feature type="transmembrane region" description="Helical" evidence="13">
    <location>
        <begin position="669"/>
        <end position="691"/>
    </location>
</feature>
<dbReference type="InterPro" id="IPR017978">
    <property type="entry name" value="GPCR_3_C"/>
</dbReference>
<dbReference type="EMBL" id="JARPUR010000008">
    <property type="protein sequence ID" value="KAK4872003.1"/>
    <property type="molecule type" value="Genomic_DNA"/>
</dbReference>
<dbReference type="PRINTS" id="PR00248">
    <property type="entry name" value="GPCRMGR"/>
</dbReference>
<sequence length="799" mass="89930">MADKLKEEDKRDMSEYKCDSGKPPVYVPHKPVSAVIGASFSVVSIMVANILRLFKIPQVSYASTSTELSDKSRFEYFSRVVPPDNFQAQTMVEIIKELDWKYVSTVAVEGEYGEKGIASFISYSADAGICIATTEKVLRNARIEDFDKIIDKLVQKPQARTVVLFVDEDNTRKLLQATIRANRTGHFLWIGSDSWGAKVHPVRDQEWAAEGAITILPHRNPIQAFDYYYKSLVPKLGVFPCNSTYDSNFYQINTRKIINCRNGWFREFWSQHNNCTFDNSSRKCSGLEGIAGYEQEGLVPFVVDAVYAAAHAIHNIIEDECGNDPFYFCDELKPAPLGPQLLKYLRNVSFIGRQGSEIRFNADGDAFGSYNIYQYQRNPDGKYDYVQIGSWKETLELNVTKLQWRDFDTIPKSVCSDPCPSGHIRNYQDQCCWACVSCREDAFVNNDTCQSCSPGYGPNENKTGCVKLEALVLEWLNPWVLVPVTFSSIGILCTLFTIAVFIRYNRTPVIMASGRELCYVLLSGVLCCYSMSFVILAKPSVETCAVMRVGLGLCLSVCYSAIFTKTNRISRIFNRGVKTIKRPVYTSPISQVIIALGIVSIQLVGAIAWLIIERPDIREIYPYPLTAVLTCRVSTFALVMSLVYNMILIIMCTWYAFKTRKIPENFNEAKYIGFTMYSTCIVWLAFLPIYFGTNNDYTVQIVSMCMCLNISATVALGCLFTPKVYLVLFQPYKNVRQGNGCQIAGTDRNRPAYSMRFTAPKAHTIQSMTSNSKSSPRFGPKNDDTGNPPNPSIVESSVS</sequence>
<dbReference type="Gene3D" id="3.40.50.2300">
    <property type="match status" value="2"/>
</dbReference>
<dbReference type="InterPro" id="IPR038550">
    <property type="entry name" value="GPCR_3_9-Cys_sf"/>
</dbReference>
<dbReference type="InterPro" id="IPR017979">
    <property type="entry name" value="GPCR_3_CS"/>
</dbReference>
<keyword evidence="6" id="KW-0297">G-protein coupled receptor</keyword>
<dbReference type="Pfam" id="PF01094">
    <property type="entry name" value="ANF_receptor"/>
    <property type="match status" value="1"/>
</dbReference>
<evidence type="ECO:0000313" key="16">
    <source>
        <dbReference type="Proteomes" id="UP001353858"/>
    </source>
</evidence>
<dbReference type="Gene3D" id="2.10.50.30">
    <property type="entry name" value="GPCR, family 3, nine cysteines domain"/>
    <property type="match status" value="1"/>
</dbReference>
<evidence type="ECO:0000313" key="15">
    <source>
        <dbReference type="EMBL" id="KAK4872003.1"/>
    </source>
</evidence>
<evidence type="ECO:0000256" key="1">
    <source>
        <dbReference type="ARBA" id="ARBA00004651"/>
    </source>
</evidence>
<keyword evidence="4 13" id="KW-0812">Transmembrane</keyword>
<comment type="subcellular location">
    <subcellularLocation>
        <location evidence="1">Cell membrane</location>
        <topology evidence="1">Multi-pass membrane protein</topology>
    </subcellularLocation>
</comment>
<evidence type="ECO:0000256" key="6">
    <source>
        <dbReference type="ARBA" id="ARBA00023040"/>
    </source>
</evidence>
<feature type="compositionally biased region" description="Polar residues" evidence="12">
    <location>
        <begin position="766"/>
        <end position="775"/>
    </location>
</feature>
<keyword evidence="9" id="KW-0675">Receptor</keyword>
<dbReference type="PROSITE" id="PS00979">
    <property type="entry name" value="G_PROTEIN_RECEP_F3_1"/>
    <property type="match status" value="1"/>
</dbReference>
<dbReference type="InterPro" id="IPR050726">
    <property type="entry name" value="mGluR"/>
</dbReference>
<keyword evidence="3" id="KW-1003">Cell membrane</keyword>
<evidence type="ECO:0000259" key="14">
    <source>
        <dbReference type="PROSITE" id="PS50259"/>
    </source>
</evidence>
<dbReference type="AlphaFoldDB" id="A0AAN7NZY0"/>
<comment type="caution">
    <text evidence="15">The sequence shown here is derived from an EMBL/GenBank/DDBJ whole genome shotgun (WGS) entry which is preliminary data.</text>
</comment>
<dbReference type="FunFam" id="3.40.50.2300:FF:000009">
    <property type="entry name" value="Glutamate receptor, metabotropic 4"/>
    <property type="match status" value="1"/>
</dbReference>
<keyword evidence="7 13" id="KW-0472">Membrane</keyword>
<dbReference type="PROSITE" id="PS00981">
    <property type="entry name" value="G_PROTEIN_RECEP_F3_3"/>
    <property type="match status" value="1"/>
</dbReference>
<dbReference type="SUPFAM" id="SSF53822">
    <property type="entry name" value="Periplasmic binding protein-like I"/>
    <property type="match status" value="1"/>
</dbReference>
<evidence type="ECO:0000256" key="4">
    <source>
        <dbReference type="ARBA" id="ARBA00022692"/>
    </source>
</evidence>
<gene>
    <name evidence="15" type="ORF">RN001_016127</name>
</gene>
<dbReference type="InterPro" id="IPR000162">
    <property type="entry name" value="GPCR_3_mtglu_rcpt"/>
</dbReference>